<protein>
    <recommendedName>
        <fullName evidence="4">Paeninodin family lasso peptide</fullName>
    </recommendedName>
</protein>
<comment type="caution">
    <text evidence="2">The sequence shown here is derived from an EMBL/GenBank/DDBJ whole genome shotgun (WGS) entry which is preliminary data.</text>
</comment>
<dbReference type="InterPro" id="IPR049825">
    <property type="entry name" value="Lasso_PadeA-like"/>
</dbReference>
<keyword evidence="3" id="KW-1185">Reference proteome</keyword>
<reference evidence="2 3" key="1">
    <citation type="submission" date="2015-01" db="EMBL/GenBank/DDBJ databases">
        <title>Jeotgalibacillus campisalis genome sequencing.</title>
        <authorList>
            <person name="Goh K.M."/>
            <person name="Chan K.-G."/>
            <person name="Yaakop A.S."/>
            <person name="Ee R."/>
            <person name="Gan H.M."/>
            <person name="Chan C.S."/>
        </authorList>
    </citation>
    <scope>NUCLEOTIDE SEQUENCE [LARGE SCALE GENOMIC DNA]</scope>
    <source>
        <strain evidence="2 3">SF-57</strain>
    </source>
</reference>
<evidence type="ECO:0000256" key="1">
    <source>
        <dbReference type="SAM" id="MobiDB-lite"/>
    </source>
</evidence>
<feature type="region of interest" description="Disordered" evidence="1">
    <location>
        <begin position="22"/>
        <end position="43"/>
    </location>
</feature>
<gene>
    <name evidence="2" type="ORF">KR50_03280</name>
</gene>
<dbReference type="OrthoDB" id="2913105at2"/>
<dbReference type="NCBIfam" id="NF033524">
    <property type="entry name" value="lasso_PadeA_fam"/>
    <property type="match status" value="1"/>
</dbReference>
<proteinExistence type="predicted"/>
<name>A0A0C2SGG5_9BACL</name>
<accession>A0A0C2SGG5</accession>
<dbReference type="Proteomes" id="UP000031972">
    <property type="component" value="Unassembled WGS sequence"/>
</dbReference>
<evidence type="ECO:0008006" key="4">
    <source>
        <dbReference type="Google" id="ProtNLM"/>
    </source>
</evidence>
<evidence type="ECO:0000313" key="3">
    <source>
        <dbReference type="Proteomes" id="UP000031972"/>
    </source>
</evidence>
<dbReference type="AlphaFoldDB" id="A0A0C2SGG5"/>
<evidence type="ECO:0000313" key="2">
    <source>
        <dbReference type="EMBL" id="KIL52999.1"/>
    </source>
</evidence>
<dbReference type="PATRIC" id="fig|220754.4.peg.334"/>
<dbReference type="EMBL" id="JXRR01000001">
    <property type="protein sequence ID" value="KIL52999.1"/>
    <property type="molecule type" value="Genomic_DNA"/>
</dbReference>
<sequence>MKTEWKAPVLEVLTVSQTLKGWNHDPYCPPGEEPGNPGDVLDS</sequence>
<organism evidence="2 3">
    <name type="scientific">Jeotgalibacillus campisalis</name>
    <dbReference type="NCBI Taxonomy" id="220754"/>
    <lineage>
        <taxon>Bacteria</taxon>
        <taxon>Bacillati</taxon>
        <taxon>Bacillota</taxon>
        <taxon>Bacilli</taxon>
        <taxon>Bacillales</taxon>
        <taxon>Caryophanaceae</taxon>
        <taxon>Jeotgalibacillus</taxon>
    </lineage>
</organism>
<dbReference type="RefSeq" id="WP_156969433.1">
    <property type="nucleotide sequence ID" value="NZ_JXRR01000001.1"/>
</dbReference>